<evidence type="ECO:0000256" key="1">
    <source>
        <dbReference type="SAM" id="Phobius"/>
    </source>
</evidence>
<name>A0A382LCV7_9ZZZZ</name>
<keyword evidence="1" id="KW-1133">Transmembrane helix</keyword>
<accession>A0A382LCV7</accession>
<keyword evidence="1" id="KW-0812">Transmembrane</keyword>
<feature type="transmembrane region" description="Helical" evidence="1">
    <location>
        <begin position="31"/>
        <end position="52"/>
    </location>
</feature>
<organism evidence="2">
    <name type="scientific">marine metagenome</name>
    <dbReference type="NCBI Taxonomy" id="408172"/>
    <lineage>
        <taxon>unclassified sequences</taxon>
        <taxon>metagenomes</taxon>
        <taxon>ecological metagenomes</taxon>
    </lineage>
</organism>
<sequence length="250" mass="28614">MFYGTIYNAPIKIINISNSQQKELYMTAGRLLTIFIIFCFVTTAWFLLGFSVTQRTHSGYTKIGKEVQQLWGAPHIQKAPAVNFLVSENAVKTELESSNIDLGINLIHRRKGLLWYSTYDVDFDGSYTFLNPFNEPVTARVTFDFPSSQTIYDDFEYKVENIELIPKGNLRKGLEAVVQIPAREEGKIHIAYKSRGLDSWKYSFADEIITVKKFSLNLISNLNEYNFPAGTISASTKTKTKNGWDLKWEF</sequence>
<gene>
    <name evidence="2" type="ORF">METZ01_LOCUS287588</name>
</gene>
<feature type="non-terminal residue" evidence="2">
    <location>
        <position position="250"/>
    </location>
</feature>
<dbReference type="EMBL" id="UINC01086353">
    <property type="protein sequence ID" value="SVC34734.1"/>
    <property type="molecule type" value="Genomic_DNA"/>
</dbReference>
<protein>
    <submittedName>
        <fullName evidence="2">Uncharacterized protein</fullName>
    </submittedName>
</protein>
<proteinExistence type="predicted"/>
<keyword evidence="1" id="KW-0472">Membrane</keyword>
<reference evidence="2" key="1">
    <citation type="submission" date="2018-05" db="EMBL/GenBank/DDBJ databases">
        <authorList>
            <person name="Lanie J.A."/>
            <person name="Ng W.-L."/>
            <person name="Kazmierczak K.M."/>
            <person name="Andrzejewski T.M."/>
            <person name="Davidsen T.M."/>
            <person name="Wayne K.J."/>
            <person name="Tettelin H."/>
            <person name="Glass J.I."/>
            <person name="Rusch D."/>
            <person name="Podicherti R."/>
            <person name="Tsui H.-C.T."/>
            <person name="Winkler M.E."/>
        </authorList>
    </citation>
    <scope>NUCLEOTIDE SEQUENCE</scope>
</reference>
<dbReference type="AlphaFoldDB" id="A0A382LCV7"/>
<evidence type="ECO:0000313" key="2">
    <source>
        <dbReference type="EMBL" id="SVC34734.1"/>
    </source>
</evidence>